<dbReference type="Proteomes" id="UP000196778">
    <property type="component" value="Unassembled WGS sequence"/>
</dbReference>
<feature type="transmembrane region" description="Helical" evidence="11">
    <location>
        <begin position="64"/>
        <end position="86"/>
    </location>
</feature>
<name>A0A1R4IPD0_9MICO</name>
<evidence type="ECO:0000256" key="9">
    <source>
        <dbReference type="ARBA" id="ARBA00037295"/>
    </source>
</evidence>
<dbReference type="RefSeq" id="WP_087136191.1">
    <property type="nucleotide sequence ID" value="NZ_FUKR01000018.1"/>
</dbReference>
<feature type="transmembrane region" description="Helical" evidence="11">
    <location>
        <begin position="93"/>
        <end position="112"/>
    </location>
</feature>
<dbReference type="InterPro" id="IPR011701">
    <property type="entry name" value="MFS"/>
</dbReference>
<dbReference type="PROSITE" id="PS50850">
    <property type="entry name" value="MFS"/>
    <property type="match status" value="1"/>
</dbReference>
<dbReference type="AlphaFoldDB" id="A0A1R4IPD0"/>
<keyword evidence="6" id="KW-0769">Symport</keyword>
<comment type="function">
    <text evidence="9">May be a proton symporter involved in the uptake of osmolytes such as proline and glycine betaine.</text>
</comment>
<dbReference type="InterPro" id="IPR051084">
    <property type="entry name" value="H+-coupled_symporters"/>
</dbReference>
<feature type="transmembrane region" description="Helical" evidence="11">
    <location>
        <begin position="341"/>
        <end position="368"/>
    </location>
</feature>
<evidence type="ECO:0000256" key="2">
    <source>
        <dbReference type="ARBA" id="ARBA00008240"/>
    </source>
</evidence>
<feature type="transmembrane region" description="Helical" evidence="11">
    <location>
        <begin position="287"/>
        <end position="304"/>
    </location>
</feature>
<dbReference type="PANTHER" id="PTHR43528:SF1">
    <property type="entry name" value="ALPHA-KETOGLUTARATE PERMEASE"/>
    <property type="match status" value="1"/>
</dbReference>
<gene>
    <name evidence="13" type="ORF">FM119_02870</name>
</gene>
<dbReference type="Pfam" id="PF00083">
    <property type="entry name" value="Sugar_tr"/>
    <property type="match status" value="1"/>
</dbReference>
<feature type="transmembrane region" description="Helical" evidence="11">
    <location>
        <begin position="169"/>
        <end position="188"/>
    </location>
</feature>
<keyword evidence="7 11" id="KW-1133">Transmembrane helix</keyword>
<keyword evidence="4" id="KW-1003">Cell membrane</keyword>
<feature type="transmembrane region" description="Helical" evidence="11">
    <location>
        <begin position="409"/>
        <end position="428"/>
    </location>
</feature>
<evidence type="ECO:0000256" key="5">
    <source>
        <dbReference type="ARBA" id="ARBA00022692"/>
    </source>
</evidence>
<feature type="transmembrane region" description="Helical" evidence="11">
    <location>
        <begin position="194"/>
        <end position="213"/>
    </location>
</feature>
<evidence type="ECO:0000256" key="1">
    <source>
        <dbReference type="ARBA" id="ARBA00004651"/>
    </source>
</evidence>
<comment type="subcellular location">
    <subcellularLocation>
        <location evidence="1">Cell membrane</location>
        <topology evidence="1">Multi-pass membrane protein</topology>
    </subcellularLocation>
</comment>
<dbReference type="SUPFAM" id="SSF103473">
    <property type="entry name" value="MFS general substrate transporter"/>
    <property type="match status" value="1"/>
</dbReference>
<evidence type="ECO:0000256" key="6">
    <source>
        <dbReference type="ARBA" id="ARBA00022847"/>
    </source>
</evidence>
<evidence type="ECO:0000313" key="13">
    <source>
        <dbReference type="EMBL" id="SJN21741.1"/>
    </source>
</evidence>
<dbReference type="InterPro" id="IPR005828">
    <property type="entry name" value="MFS_sugar_transport-like"/>
</dbReference>
<reference evidence="14" key="1">
    <citation type="submission" date="2017-02" db="EMBL/GenBank/DDBJ databases">
        <authorList>
            <person name="Dridi B."/>
        </authorList>
    </citation>
    <scope>NUCLEOTIDE SEQUENCE [LARGE SCALE GENOMIC DNA]</scope>
    <source>
        <strain evidence="14">EB411</strain>
    </source>
</reference>
<dbReference type="PROSITE" id="PS00217">
    <property type="entry name" value="SUGAR_TRANSPORT_2"/>
    <property type="match status" value="1"/>
</dbReference>
<evidence type="ECO:0000313" key="14">
    <source>
        <dbReference type="Proteomes" id="UP000196778"/>
    </source>
</evidence>
<dbReference type="GO" id="GO:0015293">
    <property type="term" value="F:symporter activity"/>
    <property type="evidence" value="ECO:0007669"/>
    <property type="project" value="UniProtKB-KW"/>
</dbReference>
<keyword evidence="5 11" id="KW-0812">Transmembrane</keyword>
<evidence type="ECO:0000256" key="8">
    <source>
        <dbReference type="ARBA" id="ARBA00023136"/>
    </source>
</evidence>
<feature type="transmembrane region" description="Helical" evidence="11">
    <location>
        <begin position="380"/>
        <end position="403"/>
    </location>
</feature>
<evidence type="ECO:0000259" key="12">
    <source>
        <dbReference type="PROSITE" id="PS50850"/>
    </source>
</evidence>
<proteinExistence type="inferred from homology"/>
<feature type="domain" description="Major facilitator superfamily (MFS) profile" evidence="12">
    <location>
        <begin position="22"/>
        <end position="432"/>
    </location>
</feature>
<feature type="transmembrane region" description="Helical" evidence="11">
    <location>
        <begin position="250"/>
        <end position="267"/>
    </location>
</feature>
<comment type="similarity">
    <text evidence="2">Belongs to the major facilitator superfamily. Metabolite:H+ Symporter (MHS) family (TC 2.A.1.6) family.</text>
</comment>
<dbReference type="InterPro" id="IPR020846">
    <property type="entry name" value="MFS_dom"/>
</dbReference>
<dbReference type="Pfam" id="PF07690">
    <property type="entry name" value="MFS_1"/>
    <property type="match status" value="1"/>
</dbReference>
<sequence length="437" mass="45761">MTDTHTTTAQGPQLSPRQLRKVVFGGTAGVFVEFFDYGIYGFLAGTIALVFFPPESPTAGLIMTWGIFALTFLIRPLGGLIIGAFADRKGRRAALVLSLTLMTVATAGIGFLPGYATIGMAAPILLLVLRLVQGFSAGGEVASAYSFVAENAPNRSRGFFTSLPQFGSYLAMLCGTSIGVVLSNALPADALQDWAWRVPFFIAIPLGFLGYWIRRSLQDTLAFLEAKEQGDIAANPVTATFTTPATLRRVLFAVALALLNSSGYYILFNYMPSYLNRELGFAPGEGLAVTALAVLVMLVSIPLMGRLSDAVGRRAVLIGSAVASAVLAVPCYALMAQGSFGLAVLGAMLLAAAFAGHAAVINVTLVELFPTRVRGTAYSLGYNISTAIFGGAGPLVMTALIAATAVTAIPAYYVVLTAVGTGVAALFLRDRAGKPIE</sequence>
<keyword evidence="14" id="KW-1185">Reference proteome</keyword>
<keyword evidence="3" id="KW-0813">Transport</keyword>
<feature type="transmembrane region" description="Helical" evidence="11">
    <location>
        <begin position="124"/>
        <end position="148"/>
    </location>
</feature>
<evidence type="ECO:0000256" key="11">
    <source>
        <dbReference type="SAM" id="Phobius"/>
    </source>
</evidence>
<organism evidence="13 14">
    <name type="scientific">Mycetocola reblochoni REB411</name>
    <dbReference type="NCBI Taxonomy" id="1255698"/>
    <lineage>
        <taxon>Bacteria</taxon>
        <taxon>Bacillati</taxon>
        <taxon>Actinomycetota</taxon>
        <taxon>Actinomycetes</taxon>
        <taxon>Micrococcales</taxon>
        <taxon>Microbacteriaceae</taxon>
        <taxon>Mycetocola</taxon>
    </lineage>
</organism>
<keyword evidence="8 11" id="KW-0472">Membrane</keyword>
<dbReference type="FunFam" id="1.20.1250.20:FF:000001">
    <property type="entry name" value="Dicarboxylate MFS transporter"/>
    <property type="match status" value="1"/>
</dbReference>
<evidence type="ECO:0000256" key="4">
    <source>
        <dbReference type="ARBA" id="ARBA00022475"/>
    </source>
</evidence>
<dbReference type="Gene3D" id="1.20.1250.20">
    <property type="entry name" value="MFS general substrate transporter like domains"/>
    <property type="match status" value="2"/>
</dbReference>
<protein>
    <recommendedName>
        <fullName evidence="10">Putative proline/betaine transporter</fullName>
    </recommendedName>
</protein>
<evidence type="ECO:0000256" key="3">
    <source>
        <dbReference type="ARBA" id="ARBA00022448"/>
    </source>
</evidence>
<feature type="transmembrane region" description="Helical" evidence="11">
    <location>
        <begin position="316"/>
        <end position="335"/>
    </location>
</feature>
<dbReference type="InterPro" id="IPR036259">
    <property type="entry name" value="MFS_trans_sf"/>
</dbReference>
<dbReference type="PROSITE" id="PS00216">
    <property type="entry name" value="SUGAR_TRANSPORT_1"/>
    <property type="match status" value="1"/>
</dbReference>
<dbReference type="EMBL" id="FUKR01000018">
    <property type="protein sequence ID" value="SJN21741.1"/>
    <property type="molecule type" value="Genomic_DNA"/>
</dbReference>
<dbReference type="GO" id="GO:0005886">
    <property type="term" value="C:plasma membrane"/>
    <property type="evidence" value="ECO:0007669"/>
    <property type="project" value="UniProtKB-SubCell"/>
</dbReference>
<evidence type="ECO:0000256" key="10">
    <source>
        <dbReference type="ARBA" id="ARBA00039918"/>
    </source>
</evidence>
<feature type="transmembrane region" description="Helical" evidence="11">
    <location>
        <begin position="22"/>
        <end position="52"/>
    </location>
</feature>
<evidence type="ECO:0000256" key="7">
    <source>
        <dbReference type="ARBA" id="ARBA00022989"/>
    </source>
</evidence>
<dbReference type="PANTHER" id="PTHR43528">
    <property type="entry name" value="ALPHA-KETOGLUTARATE PERMEASE"/>
    <property type="match status" value="1"/>
</dbReference>
<dbReference type="OrthoDB" id="8953821at2"/>
<dbReference type="InterPro" id="IPR005829">
    <property type="entry name" value="Sugar_transporter_CS"/>
</dbReference>
<accession>A0A1R4IPD0</accession>